<dbReference type="EMBL" id="OE007675">
    <property type="protein sequence ID" value="CAD7463292.1"/>
    <property type="molecule type" value="Genomic_DNA"/>
</dbReference>
<dbReference type="AlphaFoldDB" id="A0A7R9P0L3"/>
<feature type="compositionally biased region" description="Polar residues" evidence="1">
    <location>
        <begin position="195"/>
        <end position="206"/>
    </location>
</feature>
<proteinExistence type="predicted"/>
<feature type="region of interest" description="Disordered" evidence="1">
    <location>
        <begin position="136"/>
        <end position="258"/>
    </location>
</feature>
<accession>A0A7R9P0L3</accession>
<evidence type="ECO:0000256" key="1">
    <source>
        <dbReference type="SAM" id="MobiDB-lite"/>
    </source>
</evidence>
<sequence>MLWPPRLTTPCNVPQLSGRGRPALCCHTQGGLFLKTLSHPGRSVSQDVVTPKGGLSLETLLHLGRSVSRDVVIPRKVCNTAPVASAMSCYSGNTAPVASACPVTQLVAFTAHRGNSALSVLCNVITSFNSWKLSLQGEDGGAGSGNDEERDSPSPSNGGGSYARAAYSQRGGSRGGGKPRGGGYQSYYKYGGGRSFQQSQDSQPLVTTERRTFNEGESSPSPPLVSLHSPPLVPLHSPPLVSLHSPPLVSPPLYTPHS</sequence>
<feature type="compositionally biased region" description="Gly residues" evidence="1">
    <location>
        <begin position="172"/>
        <end position="194"/>
    </location>
</feature>
<gene>
    <name evidence="2" type="ORF">TTEB3V08_LOCUS11178</name>
</gene>
<feature type="compositionally biased region" description="Low complexity" evidence="1">
    <location>
        <begin position="238"/>
        <end position="247"/>
    </location>
</feature>
<organism evidence="2">
    <name type="scientific">Timema tahoe</name>
    <dbReference type="NCBI Taxonomy" id="61484"/>
    <lineage>
        <taxon>Eukaryota</taxon>
        <taxon>Metazoa</taxon>
        <taxon>Ecdysozoa</taxon>
        <taxon>Arthropoda</taxon>
        <taxon>Hexapoda</taxon>
        <taxon>Insecta</taxon>
        <taxon>Pterygota</taxon>
        <taxon>Neoptera</taxon>
        <taxon>Polyneoptera</taxon>
        <taxon>Phasmatodea</taxon>
        <taxon>Timematodea</taxon>
        <taxon>Timematoidea</taxon>
        <taxon>Timematidae</taxon>
        <taxon>Timema</taxon>
    </lineage>
</organism>
<feature type="compositionally biased region" description="Pro residues" evidence="1">
    <location>
        <begin position="248"/>
        <end position="258"/>
    </location>
</feature>
<name>A0A7R9P0L3_9NEOP</name>
<evidence type="ECO:0000313" key="2">
    <source>
        <dbReference type="EMBL" id="CAD7463292.1"/>
    </source>
</evidence>
<protein>
    <submittedName>
        <fullName evidence="2">Uncharacterized protein</fullName>
    </submittedName>
</protein>
<reference evidence="2" key="1">
    <citation type="submission" date="2020-11" db="EMBL/GenBank/DDBJ databases">
        <authorList>
            <person name="Tran Van P."/>
        </authorList>
    </citation>
    <scope>NUCLEOTIDE SEQUENCE</scope>
</reference>